<keyword evidence="1 5" id="KW-0732">Signal</keyword>
<dbReference type="PANTHER" id="PTHR22953">
    <property type="entry name" value="ACID PHOSPHATASE RELATED"/>
    <property type="match status" value="1"/>
</dbReference>
<name>A0A0H4XH75_9BACT</name>
<feature type="chain" id="PRO_5005213584" description="PKD domain-containing protein" evidence="5">
    <location>
        <begin position="26"/>
        <end position="557"/>
    </location>
</feature>
<dbReference type="EMBL" id="CP012109">
    <property type="protein sequence ID" value="AKQ67547.1"/>
    <property type="molecule type" value="Genomic_DNA"/>
</dbReference>
<feature type="region of interest" description="Disordered" evidence="4">
    <location>
        <begin position="475"/>
        <end position="557"/>
    </location>
</feature>
<dbReference type="SUPFAM" id="SSF56300">
    <property type="entry name" value="Metallo-dependent phosphatases"/>
    <property type="match status" value="1"/>
</dbReference>
<feature type="compositionally biased region" description="Pro residues" evidence="4">
    <location>
        <begin position="524"/>
        <end position="538"/>
    </location>
</feature>
<dbReference type="eggNOG" id="COG3291">
    <property type="taxonomic scope" value="Bacteria"/>
</dbReference>
<dbReference type="CDD" id="cd00839">
    <property type="entry name" value="MPP_PAPs"/>
    <property type="match status" value="1"/>
</dbReference>
<dbReference type="Proteomes" id="UP000009026">
    <property type="component" value="Chromosome"/>
</dbReference>
<dbReference type="PROSITE" id="PS50093">
    <property type="entry name" value="PKD"/>
    <property type="match status" value="1"/>
</dbReference>
<evidence type="ECO:0000313" key="8">
    <source>
        <dbReference type="Proteomes" id="UP000009026"/>
    </source>
</evidence>
<dbReference type="InterPro" id="IPR013783">
    <property type="entry name" value="Ig-like_fold"/>
</dbReference>
<dbReference type="InterPro" id="IPR035986">
    <property type="entry name" value="PKD_dom_sf"/>
</dbReference>
<dbReference type="SUPFAM" id="SSF49363">
    <property type="entry name" value="Purple acid phosphatase, N-terminal domain"/>
    <property type="match status" value="1"/>
</dbReference>
<dbReference type="CDD" id="cd00146">
    <property type="entry name" value="PKD"/>
    <property type="match status" value="1"/>
</dbReference>
<evidence type="ECO:0000256" key="1">
    <source>
        <dbReference type="ARBA" id="ARBA00022729"/>
    </source>
</evidence>
<evidence type="ECO:0000256" key="2">
    <source>
        <dbReference type="ARBA" id="ARBA00022801"/>
    </source>
</evidence>
<keyword evidence="8" id="KW-1185">Reference proteome</keyword>
<dbReference type="InterPro" id="IPR041792">
    <property type="entry name" value="MPP_PAP"/>
</dbReference>
<dbReference type="Gene3D" id="2.60.40.10">
    <property type="entry name" value="Immunoglobulins"/>
    <property type="match status" value="1"/>
</dbReference>
<dbReference type="InterPro" id="IPR003961">
    <property type="entry name" value="FN3_dom"/>
</dbReference>
<accession>A0A0H4XH75</accession>
<sequence>MHRKIPFHLAPFAAALALLAASASAGTLYRDPFLQKVGPDTATVAFRLAADCTPEVRYGVGAADQAAVSQDRGKIHAVVLTGLKPGTEYTYEVSACGLRTPAKRFRTAPVPGTRNVHFITVGDFGTGGSNQRKVVAAMVKQRAELFVALGDNAYADGTEAEIQNNLFVPMEALLAEVPFYASLGNHEYVTNQGQPYLDNLYLPSNNPDGTERYYSFDWGHVHFVALDSNCAVGLASADRCTRDAQKAWLERDLAGSTQPWKIVFFHHPPWSSGEHGSQLSMRRHFGPIMEKYGVDLVLTGHDHNYERSKPMKGDGVAAPGEKGIPYLVVGGGGATLRQLPGTKPDWSVIRDNQAYGFLDVKVVDGTLTAQLLGADGSTVDRFTLEKNLPPLEPLPEGELALIVEGERGVAPHQALFRATPSLQGATVTWDFGDGGAAEGEAVDYVFALPGQYTVTATASQGAVKQTATALVQVTRAESPGENPGAPDSGTPGDETPDSGTPDGGSPSGRAMGRTTPPAAAAPRAPRPPSSPRPWPCWPPGACTGAVRKRARRPLPRA</sequence>
<dbReference type="InterPro" id="IPR029052">
    <property type="entry name" value="Metallo-depent_PP-like"/>
</dbReference>
<keyword evidence="3" id="KW-0325">Glycoprotein</keyword>
<dbReference type="Gene3D" id="3.60.21.10">
    <property type="match status" value="1"/>
</dbReference>
<evidence type="ECO:0000256" key="5">
    <source>
        <dbReference type="SAM" id="SignalP"/>
    </source>
</evidence>
<evidence type="ECO:0000259" key="6">
    <source>
        <dbReference type="PROSITE" id="PS50093"/>
    </source>
</evidence>
<dbReference type="InterPro" id="IPR022409">
    <property type="entry name" value="PKD/Chitinase_dom"/>
</dbReference>
<dbReference type="Pfam" id="PF00149">
    <property type="entry name" value="Metallophos"/>
    <property type="match status" value="1"/>
</dbReference>
<feature type="compositionally biased region" description="Low complexity" evidence="4">
    <location>
        <begin position="507"/>
        <end position="523"/>
    </location>
</feature>
<dbReference type="Pfam" id="PF18911">
    <property type="entry name" value="PKD_4"/>
    <property type="match status" value="1"/>
</dbReference>
<dbReference type="SUPFAM" id="SSF49299">
    <property type="entry name" value="PKD domain"/>
    <property type="match status" value="1"/>
</dbReference>
<feature type="compositionally biased region" description="Basic residues" evidence="4">
    <location>
        <begin position="546"/>
        <end position="557"/>
    </location>
</feature>
<feature type="signal peptide" evidence="5">
    <location>
        <begin position="1"/>
        <end position="25"/>
    </location>
</feature>
<organism evidence="7 8">
    <name type="scientific">Pseudomyxococcus hansupus</name>
    <dbReference type="NCBI Taxonomy" id="1297742"/>
    <lineage>
        <taxon>Bacteria</taxon>
        <taxon>Pseudomonadati</taxon>
        <taxon>Myxococcota</taxon>
        <taxon>Myxococcia</taxon>
        <taxon>Myxococcales</taxon>
        <taxon>Cystobacterineae</taxon>
        <taxon>Myxococcaceae</taxon>
        <taxon>Pseudomyxococcus</taxon>
    </lineage>
</organism>
<dbReference type="Gene3D" id="2.60.40.380">
    <property type="entry name" value="Purple acid phosphatase-like, N-terminal"/>
    <property type="match status" value="1"/>
</dbReference>
<dbReference type="InterPro" id="IPR000601">
    <property type="entry name" value="PKD_dom"/>
</dbReference>
<dbReference type="GO" id="GO:0003993">
    <property type="term" value="F:acid phosphatase activity"/>
    <property type="evidence" value="ECO:0007669"/>
    <property type="project" value="InterPro"/>
</dbReference>
<dbReference type="eggNOG" id="COG1409">
    <property type="taxonomic scope" value="Bacteria"/>
</dbReference>
<feature type="domain" description="PKD" evidence="6">
    <location>
        <begin position="397"/>
        <end position="474"/>
    </location>
</feature>
<dbReference type="PANTHER" id="PTHR22953:SF153">
    <property type="entry name" value="PURPLE ACID PHOSPHATASE"/>
    <property type="match status" value="1"/>
</dbReference>
<reference evidence="7 8" key="1">
    <citation type="journal article" date="2016" name="PLoS ONE">
        <title>Complete Genome Sequence and Comparative Genomics of a Novel Myxobacterium Myxococcus hansupus.</title>
        <authorList>
            <person name="Sharma G."/>
            <person name="Narwani T."/>
            <person name="Subramanian S."/>
        </authorList>
    </citation>
    <scope>NUCLEOTIDE SEQUENCE [LARGE SCALE GENOMIC DNA]</scope>
    <source>
        <strain evidence="8">mixupus</strain>
    </source>
</reference>
<dbReference type="InterPro" id="IPR039331">
    <property type="entry name" value="PAPs-like"/>
</dbReference>
<proteinExistence type="predicted"/>
<evidence type="ECO:0000256" key="3">
    <source>
        <dbReference type="ARBA" id="ARBA00023180"/>
    </source>
</evidence>
<dbReference type="InterPro" id="IPR008963">
    <property type="entry name" value="Purple_acid_Pase-like_N"/>
</dbReference>
<dbReference type="CDD" id="cd00063">
    <property type="entry name" value="FN3"/>
    <property type="match status" value="1"/>
</dbReference>
<evidence type="ECO:0000313" key="7">
    <source>
        <dbReference type="EMBL" id="AKQ67547.1"/>
    </source>
</evidence>
<dbReference type="GO" id="GO:0046872">
    <property type="term" value="F:metal ion binding"/>
    <property type="evidence" value="ECO:0007669"/>
    <property type="project" value="InterPro"/>
</dbReference>
<dbReference type="InterPro" id="IPR004843">
    <property type="entry name" value="Calcineurin-like_PHP"/>
</dbReference>
<dbReference type="PATRIC" id="fig|1297742.4.peg.4501"/>
<dbReference type="SMART" id="SM00089">
    <property type="entry name" value="PKD"/>
    <property type="match status" value="1"/>
</dbReference>
<dbReference type="AlphaFoldDB" id="A0A0H4XH75"/>
<dbReference type="KEGG" id="mym:A176_004459"/>
<dbReference type="STRING" id="1297742.A176_004459"/>
<gene>
    <name evidence="7" type="ORF">A176_004459</name>
</gene>
<evidence type="ECO:0000256" key="4">
    <source>
        <dbReference type="SAM" id="MobiDB-lite"/>
    </source>
</evidence>
<keyword evidence="2" id="KW-0378">Hydrolase</keyword>
<protein>
    <recommendedName>
        <fullName evidence="6">PKD domain-containing protein</fullName>
    </recommendedName>
</protein>